<comment type="caution">
    <text evidence="2">The sequence shown here is derived from an EMBL/GenBank/DDBJ whole genome shotgun (WGS) entry which is preliminary data.</text>
</comment>
<name>A0A5C6GAU4_METRR</name>
<accession>A0A5C6GAU4</accession>
<gene>
    <name evidence="2" type="ORF">ED733_004362</name>
</gene>
<dbReference type="EMBL" id="SBHS01000015">
    <property type="protein sequence ID" value="TWU73798.1"/>
    <property type="molecule type" value="Genomic_DNA"/>
</dbReference>
<feature type="signal peptide" evidence="1">
    <location>
        <begin position="1"/>
        <end position="23"/>
    </location>
</feature>
<feature type="chain" id="PRO_5022856085" evidence="1">
    <location>
        <begin position="24"/>
        <end position="140"/>
    </location>
</feature>
<proteinExistence type="predicted"/>
<sequence>MRFTANTLFAATLAFSAAQVGLAAPMPQNNSNGIASLLSGIPFIGNLMGGGAGAAAGAANTTGGAPANPLTTMENHLPAPGSGIEGLLSSGQILGDHMKFVMNPPSALEAIPEAQNSPPREIHRQAHAALVPASAKPESA</sequence>
<evidence type="ECO:0000256" key="1">
    <source>
        <dbReference type="SAM" id="SignalP"/>
    </source>
</evidence>
<organism evidence="2 3">
    <name type="scientific">Metarhizium rileyi (strain RCEF 4871)</name>
    <name type="common">Nomuraea rileyi</name>
    <dbReference type="NCBI Taxonomy" id="1649241"/>
    <lineage>
        <taxon>Eukaryota</taxon>
        <taxon>Fungi</taxon>
        <taxon>Dikarya</taxon>
        <taxon>Ascomycota</taxon>
        <taxon>Pezizomycotina</taxon>
        <taxon>Sordariomycetes</taxon>
        <taxon>Hypocreomycetidae</taxon>
        <taxon>Hypocreales</taxon>
        <taxon>Clavicipitaceae</taxon>
        <taxon>Metarhizium</taxon>
    </lineage>
</organism>
<dbReference type="Proteomes" id="UP000317257">
    <property type="component" value="Unassembled WGS sequence"/>
</dbReference>
<protein>
    <submittedName>
        <fullName evidence="2">Uncharacterized protein</fullName>
    </submittedName>
</protein>
<reference evidence="3" key="1">
    <citation type="submission" date="2018-12" db="EMBL/GenBank/DDBJ databases">
        <title>The complete genome of Metarhizium rileyi, a key fungal pathogen of Lepidoptera.</title>
        <authorList>
            <person name="Binneck E."/>
            <person name="Lastra C.C.L."/>
            <person name="Sosa-Gomez D.R."/>
        </authorList>
    </citation>
    <scope>NUCLEOTIDE SEQUENCE [LARGE SCALE GENOMIC DNA]</scope>
    <source>
        <strain evidence="3">Cep018-CH2</strain>
    </source>
</reference>
<evidence type="ECO:0000313" key="3">
    <source>
        <dbReference type="Proteomes" id="UP000317257"/>
    </source>
</evidence>
<dbReference type="AlphaFoldDB" id="A0A5C6GAU4"/>
<evidence type="ECO:0000313" key="2">
    <source>
        <dbReference type="EMBL" id="TWU73798.1"/>
    </source>
</evidence>
<keyword evidence="1" id="KW-0732">Signal</keyword>